<comment type="caution">
    <text evidence="2">The sequence shown here is derived from an EMBL/GenBank/DDBJ whole genome shotgun (WGS) entry which is preliminary data.</text>
</comment>
<evidence type="ECO:0000313" key="3">
    <source>
        <dbReference type="Proteomes" id="UP001205311"/>
    </source>
</evidence>
<sequence length="183" mass="19350">MRMADIDADTDTDELIDQAEQRQRASEHLERALDRVTATARSADGTVVAVASARGELLRLDLYPAALQHGPRAVGEAIAETARRAARIAVQRCFDTLAPVLGDQLTMTVEELVGTAPARADGWDAASEIRAPMVAGVGRPVPAGQAPTAGGAPMAGAPAAREIDEYDEDDIFSFDPASLRSDR</sequence>
<evidence type="ECO:0000313" key="2">
    <source>
        <dbReference type="EMBL" id="MCP2260482.1"/>
    </source>
</evidence>
<keyword evidence="2" id="KW-0238">DNA-binding</keyword>
<dbReference type="Pfam" id="PF02575">
    <property type="entry name" value="YbaB_DNA_bd"/>
    <property type="match status" value="1"/>
</dbReference>
<dbReference type="GO" id="GO:0003677">
    <property type="term" value="F:DNA binding"/>
    <property type="evidence" value="ECO:0007669"/>
    <property type="project" value="UniProtKB-KW"/>
</dbReference>
<protein>
    <submittedName>
        <fullName evidence="2">YbaB/EbfC DNA-binding family protein</fullName>
    </submittedName>
</protein>
<evidence type="ECO:0000256" key="1">
    <source>
        <dbReference type="SAM" id="MobiDB-lite"/>
    </source>
</evidence>
<gene>
    <name evidence="2" type="ORF">LX15_004200</name>
</gene>
<dbReference type="InterPro" id="IPR036894">
    <property type="entry name" value="YbaB-like_sf"/>
</dbReference>
<dbReference type="Gene3D" id="3.30.1310.10">
    <property type="entry name" value="Nucleoid-associated protein YbaB-like domain"/>
    <property type="match status" value="1"/>
</dbReference>
<feature type="region of interest" description="Disordered" evidence="1">
    <location>
        <begin position="144"/>
        <end position="183"/>
    </location>
</feature>
<dbReference type="Proteomes" id="UP001205311">
    <property type="component" value="Unassembled WGS sequence"/>
</dbReference>
<dbReference type="SUPFAM" id="SSF82607">
    <property type="entry name" value="YbaB-like"/>
    <property type="match status" value="1"/>
</dbReference>
<accession>A0ABT1HY74</accession>
<reference evidence="2 3" key="1">
    <citation type="submission" date="2022-06" db="EMBL/GenBank/DDBJ databases">
        <title>Genomic Encyclopedia of Archaeal and Bacterial Type Strains, Phase II (KMG-II): from individual species to whole genera.</title>
        <authorList>
            <person name="Goeker M."/>
        </authorList>
    </citation>
    <scope>NUCLEOTIDE SEQUENCE [LARGE SCALE GENOMIC DNA]</scope>
    <source>
        <strain evidence="2 3">DSM 40477</strain>
    </source>
</reference>
<proteinExistence type="predicted"/>
<organism evidence="2 3">
    <name type="scientific">Streptoalloteichus tenebrarius (strain ATCC 17920 / DSM 40477 / JCM 4838 / CBS 697.72 / NBRC 16177 / NCIMB 11028 / NRRL B-12390 / A12253. 1 / ISP 5477)</name>
    <name type="common">Streptomyces tenebrarius</name>
    <dbReference type="NCBI Taxonomy" id="1933"/>
    <lineage>
        <taxon>Bacteria</taxon>
        <taxon>Bacillati</taxon>
        <taxon>Actinomycetota</taxon>
        <taxon>Actinomycetes</taxon>
        <taxon>Pseudonocardiales</taxon>
        <taxon>Pseudonocardiaceae</taxon>
        <taxon>Streptoalloteichus</taxon>
    </lineage>
</organism>
<name>A0ABT1HY74_STRSD</name>
<keyword evidence="3" id="KW-1185">Reference proteome</keyword>
<dbReference type="InterPro" id="IPR004401">
    <property type="entry name" value="YbaB/EbfC"/>
</dbReference>
<dbReference type="EMBL" id="JAMTCP010000027">
    <property type="protein sequence ID" value="MCP2260482.1"/>
    <property type="molecule type" value="Genomic_DNA"/>
</dbReference>
<feature type="compositionally biased region" description="Low complexity" evidence="1">
    <location>
        <begin position="144"/>
        <end position="160"/>
    </location>
</feature>